<dbReference type="EMBL" id="CAFAAG010000024">
    <property type="protein sequence ID" value="CAB4789723.1"/>
    <property type="molecule type" value="Genomic_DNA"/>
</dbReference>
<organism evidence="6">
    <name type="scientific">freshwater metagenome</name>
    <dbReference type="NCBI Taxonomy" id="449393"/>
    <lineage>
        <taxon>unclassified sequences</taxon>
        <taxon>metagenomes</taxon>
        <taxon>ecological metagenomes</taxon>
    </lineage>
</organism>
<evidence type="ECO:0000256" key="2">
    <source>
        <dbReference type="ARBA" id="ARBA00022630"/>
    </source>
</evidence>
<evidence type="ECO:0000256" key="4">
    <source>
        <dbReference type="ARBA" id="ARBA00023002"/>
    </source>
</evidence>
<evidence type="ECO:0000256" key="3">
    <source>
        <dbReference type="ARBA" id="ARBA00022827"/>
    </source>
</evidence>
<dbReference type="AlphaFoldDB" id="A0A6J6X297"/>
<evidence type="ECO:0000313" key="6">
    <source>
        <dbReference type="EMBL" id="CAB4789723.1"/>
    </source>
</evidence>
<dbReference type="GO" id="GO:0050660">
    <property type="term" value="F:flavin adenine dinucleotide binding"/>
    <property type="evidence" value="ECO:0007669"/>
    <property type="project" value="InterPro"/>
</dbReference>
<evidence type="ECO:0000259" key="5">
    <source>
        <dbReference type="Pfam" id="PF01266"/>
    </source>
</evidence>
<proteinExistence type="predicted"/>
<dbReference type="Gene3D" id="3.50.50.60">
    <property type="entry name" value="FAD/NAD(P)-binding domain"/>
    <property type="match status" value="1"/>
</dbReference>
<keyword evidence="4" id="KW-0560">Oxidoreductase</keyword>
<gene>
    <name evidence="6" type="ORF">UFOPK2975_00489</name>
</gene>
<dbReference type="InterPro" id="IPR006076">
    <property type="entry name" value="FAD-dep_OxRdtase"/>
</dbReference>
<keyword evidence="2" id="KW-0285">Flavoprotein</keyword>
<reference evidence="6" key="1">
    <citation type="submission" date="2020-05" db="EMBL/GenBank/DDBJ databases">
        <authorList>
            <person name="Chiriac C."/>
            <person name="Salcher M."/>
            <person name="Ghai R."/>
            <person name="Kavagutti S V."/>
        </authorList>
    </citation>
    <scope>NUCLEOTIDE SEQUENCE</scope>
</reference>
<dbReference type="SUPFAM" id="SSF51905">
    <property type="entry name" value="FAD/NAD(P)-binding domain"/>
    <property type="match status" value="1"/>
</dbReference>
<dbReference type="Pfam" id="PF01266">
    <property type="entry name" value="DAO"/>
    <property type="match status" value="1"/>
</dbReference>
<evidence type="ECO:0000256" key="1">
    <source>
        <dbReference type="ARBA" id="ARBA00001974"/>
    </source>
</evidence>
<dbReference type="GO" id="GO:0008115">
    <property type="term" value="F:sarcosine oxidase activity"/>
    <property type="evidence" value="ECO:0007669"/>
    <property type="project" value="TreeGrafter"/>
</dbReference>
<dbReference type="InterPro" id="IPR045170">
    <property type="entry name" value="MTOX"/>
</dbReference>
<accession>A0A6J6X297</accession>
<comment type="cofactor">
    <cofactor evidence="1">
        <name>FAD</name>
        <dbReference type="ChEBI" id="CHEBI:57692"/>
    </cofactor>
</comment>
<name>A0A6J6X297_9ZZZZ</name>
<dbReference type="SUPFAM" id="SSF54373">
    <property type="entry name" value="FAD-linked reductases, C-terminal domain"/>
    <property type="match status" value="1"/>
</dbReference>
<dbReference type="PANTHER" id="PTHR10961:SF7">
    <property type="entry name" value="FAD DEPENDENT OXIDOREDUCTASE DOMAIN-CONTAINING PROTEIN"/>
    <property type="match status" value="1"/>
</dbReference>
<keyword evidence="3" id="KW-0274">FAD</keyword>
<dbReference type="Gene3D" id="3.30.9.10">
    <property type="entry name" value="D-Amino Acid Oxidase, subunit A, domain 2"/>
    <property type="match status" value="1"/>
</dbReference>
<protein>
    <submittedName>
        <fullName evidence="6">Unannotated protein</fullName>
    </submittedName>
</protein>
<feature type="domain" description="FAD dependent oxidoreductase" evidence="5">
    <location>
        <begin position="8"/>
        <end position="369"/>
    </location>
</feature>
<dbReference type="PANTHER" id="PTHR10961">
    <property type="entry name" value="PEROXISOMAL SARCOSINE OXIDASE"/>
    <property type="match status" value="1"/>
</dbReference>
<dbReference type="InterPro" id="IPR036188">
    <property type="entry name" value="FAD/NAD-bd_sf"/>
</dbReference>
<sequence>MTEVRTVDHVVIGLGGLGAGAAYWLAKLGQDAGRNEVIVGLEQFELGHDKGASHDHSRIIRHSYHTPEYVKLASEAYETWDAIAAEAGEELVVRTGGIDIFPEGSVIPISDYTSSLEANNIPFEVLDSHETMSRFPQFVVESGVQVLFQKDTGIAPASKGTDAHHRLAAARGVELRAGVSVNRIESDGVGGLAVVTDDCTYQTGSVIICADGWTNELLEPLGVHIPLEVTREQVVYYPSTPQALSKFAIGSFPVWIWMDDPSYYGFPIYGDMGAVKAAEDVGGQPTTARTRSFDTDEGALERLTDFLGHTIPDMLGDVKPRVKTCLYTLTRDRDFVLDTVPGHPGLQVGLGSAHGFKFASWFGRALAERAVFGTTRSNVVPFRFDRPAITDPSYKANYMQ</sequence>
<dbReference type="NCBIfam" id="NF008425">
    <property type="entry name" value="PRK11259.1"/>
    <property type="match status" value="1"/>
</dbReference>